<comment type="caution">
    <text evidence="1">The sequence shown here is derived from an EMBL/GenBank/DDBJ whole genome shotgun (WGS) entry which is preliminary data.</text>
</comment>
<dbReference type="InterPro" id="IPR008930">
    <property type="entry name" value="Terpenoid_cyclase/PrenylTrfase"/>
</dbReference>
<dbReference type="RefSeq" id="WP_190930184.1">
    <property type="nucleotide sequence ID" value="NZ_JACXJA010000030.1"/>
</dbReference>
<dbReference type="EMBL" id="JACXJA010000030">
    <property type="protein sequence ID" value="MBD2864566.1"/>
    <property type="molecule type" value="Genomic_DNA"/>
</dbReference>
<accession>A0A927CEM2</accession>
<evidence type="ECO:0000313" key="2">
    <source>
        <dbReference type="Proteomes" id="UP000639396"/>
    </source>
</evidence>
<organism evidence="1 2">
    <name type="scientific">Paenibacillus oceani</name>
    <dbReference type="NCBI Taxonomy" id="2772510"/>
    <lineage>
        <taxon>Bacteria</taxon>
        <taxon>Bacillati</taxon>
        <taxon>Bacillota</taxon>
        <taxon>Bacilli</taxon>
        <taxon>Bacillales</taxon>
        <taxon>Paenibacillaceae</taxon>
        <taxon>Paenibacillus</taxon>
    </lineage>
</organism>
<sequence length="601" mass="66077">MERPIEAGDMATLSRMHEMLRQYVPVIRRWTTPDGRLPDPFETVYSENYAPANAAAVLASVCSTRSSQETSNSLSIMLERTVQLLGDKQGVNPFCRVFLYHYGLMALLLAPEADRSRLIGRFGPDLAAYEDDCAVVNTNCAALQWAMELFTGALGLRAVDYALLSHRLKFIADAQLESGFINDEVNETHSHDGMPIAYHAFTLFLLTGAIAVIERWPDEWLVSRREAESIIRCGMDWLRHAITPDGSFAMVERSSYQTFTWGALVALLAYSSGESGDEYGAAARDAFRSWLPYAHEDGTYGCTPNVLPHSLRVGYETYTHLNMYNLLGLTGIAVAVRLLERGVRLPDGDDSAATGDSHGLDNEAGDLAGLQAGAESFVDKHSGYAFYRGEPGGANFFGCTLRMHNRKYAPAMQGFHFRLAGQRLPLAEPRLPEYQEVSDRALRDGVWEGFAVTDESGVLHIPAATDNVEIRPSDDGFTMTLETGVLRCEKTIAVSDSGIEWSYALTARQPLRSCQHVVPLLVHDGRHALEIASLDGGGLRLRFAGRMYLLECPEAVSLDMDLHRSLLSVSGVSAQARAVVAGPLQAGDTVRWTTSLRPVTF</sequence>
<keyword evidence="2" id="KW-1185">Reference proteome</keyword>
<gene>
    <name evidence="1" type="ORF">IDH45_21485</name>
</gene>
<dbReference type="Proteomes" id="UP000639396">
    <property type="component" value="Unassembled WGS sequence"/>
</dbReference>
<evidence type="ECO:0000313" key="1">
    <source>
        <dbReference type="EMBL" id="MBD2864566.1"/>
    </source>
</evidence>
<dbReference type="SUPFAM" id="SSF48239">
    <property type="entry name" value="Terpenoid cyclases/Protein prenyltransferases"/>
    <property type="match status" value="1"/>
</dbReference>
<name>A0A927CEM2_9BACL</name>
<evidence type="ECO:0008006" key="3">
    <source>
        <dbReference type="Google" id="ProtNLM"/>
    </source>
</evidence>
<dbReference type="AlphaFoldDB" id="A0A927CEM2"/>
<protein>
    <recommendedName>
        <fullName evidence="3">Heparinase</fullName>
    </recommendedName>
</protein>
<proteinExistence type="predicted"/>
<reference evidence="1" key="1">
    <citation type="submission" date="2020-09" db="EMBL/GenBank/DDBJ databases">
        <title>A novel bacterium of genus Paenibacillus, isolated from South China Sea.</title>
        <authorList>
            <person name="Huang H."/>
            <person name="Mo K."/>
            <person name="Hu Y."/>
        </authorList>
    </citation>
    <scope>NUCLEOTIDE SEQUENCE</scope>
    <source>
        <strain evidence="1">IB182363</strain>
    </source>
</reference>